<dbReference type="Pfam" id="PF13579">
    <property type="entry name" value="Glyco_trans_4_4"/>
    <property type="match status" value="1"/>
</dbReference>
<evidence type="ECO:0000256" key="1">
    <source>
        <dbReference type="SAM" id="Phobius"/>
    </source>
</evidence>
<dbReference type="Proteomes" id="UP001556709">
    <property type="component" value="Unassembled WGS sequence"/>
</dbReference>
<dbReference type="InterPro" id="IPR027417">
    <property type="entry name" value="P-loop_NTPase"/>
</dbReference>
<dbReference type="SUPFAM" id="SSF52540">
    <property type="entry name" value="P-loop containing nucleoside triphosphate hydrolases"/>
    <property type="match status" value="1"/>
</dbReference>
<dbReference type="InterPro" id="IPR001296">
    <property type="entry name" value="Glyco_trans_1"/>
</dbReference>
<sequence length="754" mass="83146">MFRATVDAAALIYSGLAPNRASLVEAGWRRRLITLGLAVVLPLALLYYWIGLGLDEIVFRGYRRVAVRRPVFILGVPRSGTTALHEALAQDGQFTTQRTWECLLAPAISHRYLWRGLARLDRLAGNPLRRTAGWFNRRWLAGLTHAHPLALSAPEEDYLSLLPQLSAFILVVAFPDSARLWRLGRGDEALSEAERARLMRAYHRSIQRHLYFYGSQRIYLAKNASHAVLAASLCQTFPDARFIACLRDPQQVVSSQLASLMPAMAALHGRIRRPALTRQMTRQLRFAYTHLLSVLPQKAPRRSVLVPLDAQRHGLQATLTAIYPTLGLTLSPAFARTLAGLDEKARQWQSGHRHKAADFGLTRADIEQAFGFLRAGFDFAARRPIPATEVERPSPPLNVVVVSDAIPQRNGVGTYYHDLLAHLADQVGQIGLITPATRGIPHWWEGPMPGDATQSIALPSPAALQTAIADQTPDVMVAATPGPYGVIATHIARRLGVPVIAGLHTDFESIAGLYFGPVRGRLNRLLMRWINRYMFSRAAAVVSNATAMQSLARARGARRAVPVTTPVPRDFIDTPPSRLNTPPQRLLFVGRLAEEKRVETLIDTAGAHPDLQIRIAGDGPLRSMVESAAQRLENLEYLGWMTRSSLREALDAVDMLVLPSRIEAFGTVALEAMARGRITLVTRGCGITDWPDLARGLHIAEVDEPIPEAVARVRALPTDALTQQAETGRGAARAMAHRCTQEWLELLHAPEPAR</sequence>
<proteinExistence type="predicted"/>
<dbReference type="Pfam" id="PF00534">
    <property type="entry name" value="Glycos_transf_1"/>
    <property type="match status" value="1"/>
</dbReference>
<evidence type="ECO:0000313" key="5">
    <source>
        <dbReference type="Proteomes" id="UP001556709"/>
    </source>
</evidence>
<keyword evidence="5" id="KW-1185">Reference proteome</keyword>
<dbReference type="Pfam" id="PF13469">
    <property type="entry name" value="Sulfotransfer_3"/>
    <property type="match status" value="1"/>
</dbReference>
<comment type="caution">
    <text evidence="4">The sequence shown here is derived from an EMBL/GenBank/DDBJ whole genome shotgun (WGS) entry which is preliminary data.</text>
</comment>
<keyword evidence="1" id="KW-1133">Transmembrane helix</keyword>
<reference evidence="4 5" key="1">
    <citation type="submission" date="2024-02" db="EMBL/GenBank/DDBJ databases">
        <title>New especies of Spiribacter isolated from saline water.</title>
        <authorList>
            <person name="Leon M.J."/>
            <person name="De La Haba R."/>
            <person name="Sanchez-Porro C."/>
            <person name="Ventosa A."/>
        </authorList>
    </citation>
    <scope>NUCLEOTIDE SEQUENCE [LARGE SCALE GENOMIC DNA]</scope>
    <source>
        <strain evidence="5">ag22IC6-390</strain>
    </source>
</reference>
<keyword evidence="1" id="KW-0812">Transmembrane</keyword>
<dbReference type="PANTHER" id="PTHR45947">
    <property type="entry name" value="SULFOQUINOVOSYL TRANSFERASE SQD2"/>
    <property type="match status" value="1"/>
</dbReference>
<dbReference type="SUPFAM" id="SSF53756">
    <property type="entry name" value="UDP-Glycosyltransferase/glycogen phosphorylase"/>
    <property type="match status" value="1"/>
</dbReference>
<gene>
    <name evidence="4" type="ORF">V6X73_03800</name>
</gene>
<accession>A0ABV3TB45</accession>
<dbReference type="Gene3D" id="3.40.50.2000">
    <property type="entry name" value="Glycogen Phosphorylase B"/>
    <property type="match status" value="2"/>
</dbReference>
<dbReference type="Gene3D" id="3.40.50.300">
    <property type="entry name" value="P-loop containing nucleotide triphosphate hydrolases"/>
    <property type="match status" value="1"/>
</dbReference>
<dbReference type="InterPro" id="IPR050194">
    <property type="entry name" value="Glycosyltransferase_grp1"/>
</dbReference>
<dbReference type="PANTHER" id="PTHR45947:SF3">
    <property type="entry name" value="SULFOQUINOVOSYL TRANSFERASE SQD2"/>
    <property type="match status" value="1"/>
</dbReference>
<evidence type="ECO:0000259" key="3">
    <source>
        <dbReference type="Pfam" id="PF13579"/>
    </source>
</evidence>
<feature type="domain" description="Glycosyltransferase subfamily 4-like N-terminal" evidence="3">
    <location>
        <begin position="410"/>
        <end position="564"/>
    </location>
</feature>
<feature type="transmembrane region" description="Helical" evidence="1">
    <location>
        <begin position="32"/>
        <end position="50"/>
    </location>
</feature>
<organism evidence="4 5">
    <name type="scientific">Spiribacter pallidus</name>
    <dbReference type="NCBI Taxonomy" id="1987936"/>
    <lineage>
        <taxon>Bacteria</taxon>
        <taxon>Pseudomonadati</taxon>
        <taxon>Pseudomonadota</taxon>
        <taxon>Gammaproteobacteria</taxon>
        <taxon>Chromatiales</taxon>
        <taxon>Ectothiorhodospiraceae</taxon>
        <taxon>Spiribacter</taxon>
    </lineage>
</organism>
<dbReference type="EMBL" id="JBAKFM010000002">
    <property type="protein sequence ID" value="MEX0468855.1"/>
    <property type="molecule type" value="Genomic_DNA"/>
</dbReference>
<evidence type="ECO:0000259" key="2">
    <source>
        <dbReference type="Pfam" id="PF00534"/>
    </source>
</evidence>
<evidence type="ECO:0000313" key="4">
    <source>
        <dbReference type="EMBL" id="MEX0468855.1"/>
    </source>
</evidence>
<keyword evidence="1" id="KW-0472">Membrane</keyword>
<feature type="domain" description="Glycosyl transferase family 1" evidence="2">
    <location>
        <begin position="577"/>
        <end position="689"/>
    </location>
</feature>
<dbReference type="InterPro" id="IPR028098">
    <property type="entry name" value="Glyco_trans_4-like_N"/>
</dbReference>
<name>A0ABV3TB45_9GAMM</name>
<dbReference type="RefSeq" id="WP_367958925.1">
    <property type="nucleotide sequence ID" value="NZ_JBAKFK010000002.1"/>
</dbReference>
<protein>
    <submittedName>
        <fullName evidence="4">Sulfotransferase</fullName>
    </submittedName>
</protein>